<organism evidence="3 4">
    <name type="scientific">Agrilus planipennis</name>
    <name type="common">Emerald ash borer</name>
    <name type="synonym">Agrilus marcopoli</name>
    <dbReference type="NCBI Taxonomy" id="224129"/>
    <lineage>
        <taxon>Eukaryota</taxon>
        <taxon>Metazoa</taxon>
        <taxon>Ecdysozoa</taxon>
        <taxon>Arthropoda</taxon>
        <taxon>Hexapoda</taxon>
        <taxon>Insecta</taxon>
        <taxon>Pterygota</taxon>
        <taxon>Neoptera</taxon>
        <taxon>Endopterygota</taxon>
        <taxon>Coleoptera</taxon>
        <taxon>Polyphaga</taxon>
        <taxon>Elateriformia</taxon>
        <taxon>Buprestoidea</taxon>
        <taxon>Buprestidae</taxon>
        <taxon>Agrilinae</taxon>
        <taxon>Agrilus</taxon>
    </lineage>
</organism>
<dbReference type="Proteomes" id="UP000192223">
    <property type="component" value="Unplaced"/>
</dbReference>
<dbReference type="GeneID" id="112906459"/>
<dbReference type="AlphaFoldDB" id="A0A7F5RKE1"/>
<dbReference type="OrthoDB" id="7474070at2759"/>
<dbReference type="Pfam" id="PF21788">
    <property type="entry name" value="TNP-like_GBD"/>
    <property type="match status" value="1"/>
</dbReference>
<dbReference type="InterPro" id="IPR048365">
    <property type="entry name" value="TNP-like_RNaseH_N"/>
</dbReference>
<evidence type="ECO:0000313" key="3">
    <source>
        <dbReference type="Proteomes" id="UP000192223"/>
    </source>
</evidence>
<dbReference type="InParanoid" id="A0A7F5RKE1"/>
<name>A0A7F5RKE1_AGRPL</name>
<sequence>MFYLHYAVPVGIEDQDAAFHFPEVTAVPTKVTGIGQGSKRNDHIFEHLRTTVSKLKNPVKFCVLMFDELFLQPALQYSKRLDFVEGFVDLGGGFHKNRFADHAVVFMIKCIRSGIYQLSRYQHSPECLRSGEQCRYLGYIIDGEEVVPIFDPPHLLKGIRNSLLTKDIHFTQDGKEKVAIWSHILQLYRIDQGLYKQCNKLTNEHVLPHKIRKMKVKIATQVFSHTVAAAMRTRICYSPFHLSVSDSGHLLFRKSAIAVLQTMSFKTNNTKTTIPSRKNWISPLKGFLHLWERLKGSFQFLPGILIKISQIRNNSVRNPTCCSFAASFKTILLNNLSSPRSAGANYEEDLSKGILSTLKRFVTE</sequence>
<evidence type="ECO:0000313" key="4">
    <source>
        <dbReference type="RefSeq" id="XP_025836406.1"/>
    </source>
</evidence>
<accession>A0A7F5RKE1</accession>
<dbReference type="InterPro" id="IPR048366">
    <property type="entry name" value="TNP-like_GBD"/>
</dbReference>
<feature type="domain" description="Transposable element P transposase-like RNase H" evidence="1">
    <location>
        <begin position="41"/>
        <end position="113"/>
    </location>
</feature>
<evidence type="ECO:0000259" key="1">
    <source>
        <dbReference type="Pfam" id="PF21787"/>
    </source>
</evidence>
<dbReference type="RefSeq" id="XP_025836406.1">
    <property type="nucleotide sequence ID" value="XM_025980621.1"/>
</dbReference>
<dbReference type="KEGG" id="apln:112906459"/>
<gene>
    <name evidence="4" type="primary">LOC112906459</name>
</gene>
<reference evidence="4" key="1">
    <citation type="submission" date="2025-08" db="UniProtKB">
        <authorList>
            <consortium name="RefSeq"/>
        </authorList>
    </citation>
    <scope>IDENTIFICATION</scope>
    <source>
        <tissue evidence="4">Entire body</tissue>
    </source>
</reference>
<keyword evidence="3" id="KW-1185">Reference proteome</keyword>
<evidence type="ECO:0000259" key="2">
    <source>
        <dbReference type="Pfam" id="PF21788"/>
    </source>
</evidence>
<dbReference type="Pfam" id="PF21787">
    <property type="entry name" value="TNP-like_RNaseH_N"/>
    <property type="match status" value="1"/>
</dbReference>
<protein>
    <submittedName>
        <fullName evidence="4">Uncharacterized protein LOC112906459</fullName>
    </submittedName>
</protein>
<feature type="domain" description="Transposable element P transposase-like GTP-binding insertion" evidence="2">
    <location>
        <begin position="154"/>
        <end position="233"/>
    </location>
</feature>
<proteinExistence type="predicted"/>